<evidence type="ECO:0000313" key="2">
    <source>
        <dbReference type="EMBL" id="CAZ84489.1"/>
    </source>
</evidence>
<evidence type="ECO:0000313" key="3">
    <source>
        <dbReference type="Proteomes" id="UP000006911"/>
    </source>
</evidence>
<dbReference type="Proteomes" id="UP000006911">
    <property type="component" value="Unassembled WGS sequence"/>
</dbReference>
<proteinExistence type="predicted"/>
<organism evidence="2 3">
    <name type="scientific">Tuber melanosporum (strain Mel28)</name>
    <name type="common">Perigord black truffle</name>
    <dbReference type="NCBI Taxonomy" id="656061"/>
    <lineage>
        <taxon>Eukaryota</taxon>
        <taxon>Fungi</taxon>
        <taxon>Dikarya</taxon>
        <taxon>Ascomycota</taxon>
        <taxon>Pezizomycotina</taxon>
        <taxon>Pezizomycetes</taxon>
        <taxon>Pezizales</taxon>
        <taxon>Tuberaceae</taxon>
        <taxon>Tuber</taxon>
    </lineage>
</organism>
<feature type="region of interest" description="Disordered" evidence="1">
    <location>
        <begin position="110"/>
        <end position="129"/>
    </location>
</feature>
<accession>D5GIZ6</accession>
<sequence length="129" mass="14195">MWISRSSPTVSTQECLAEAHWSGRPTDRARGDEDGAGASAAMHHVHGYAIFGMPQQGLERPRDFRFPAAVLSPVVFPRGSALCNVWVEYHQYRTVRYRFCSITGCDGQGCSQGHPGSEQPQLPEDCGTQ</sequence>
<keyword evidence="3" id="KW-1185">Reference proteome</keyword>
<evidence type="ECO:0000256" key="1">
    <source>
        <dbReference type="SAM" id="MobiDB-lite"/>
    </source>
</evidence>
<gene>
    <name evidence="2" type="ORF">GSTUM_00008754001</name>
</gene>
<dbReference type="EMBL" id="FN430329">
    <property type="protein sequence ID" value="CAZ84489.1"/>
    <property type="molecule type" value="Genomic_DNA"/>
</dbReference>
<dbReference type="KEGG" id="tml:GSTUM_00008754001"/>
<dbReference type="RefSeq" id="XP_002840298.1">
    <property type="nucleotide sequence ID" value="XM_002840252.1"/>
</dbReference>
<name>D5GIZ6_TUBMM</name>
<dbReference type="AlphaFoldDB" id="D5GIZ6"/>
<reference evidence="2 3" key="1">
    <citation type="journal article" date="2010" name="Nature">
        <title>Perigord black truffle genome uncovers evolutionary origins and mechanisms of symbiosis.</title>
        <authorList>
            <person name="Martin F."/>
            <person name="Kohler A."/>
            <person name="Murat C."/>
            <person name="Balestrini R."/>
            <person name="Coutinho P.M."/>
            <person name="Jaillon O."/>
            <person name="Montanini B."/>
            <person name="Morin E."/>
            <person name="Noel B."/>
            <person name="Percudani R."/>
            <person name="Porcel B."/>
            <person name="Rubini A."/>
            <person name="Amicucci A."/>
            <person name="Amselem J."/>
            <person name="Anthouard V."/>
            <person name="Arcioni S."/>
            <person name="Artiguenave F."/>
            <person name="Aury J.M."/>
            <person name="Ballario P."/>
            <person name="Bolchi A."/>
            <person name="Brenna A."/>
            <person name="Brun A."/>
            <person name="Buee M."/>
            <person name="Cantarel B."/>
            <person name="Chevalier G."/>
            <person name="Couloux A."/>
            <person name="Da Silva C."/>
            <person name="Denoeud F."/>
            <person name="Duplessis S."/>
            <person name="Ghignone S."/>
            <person name="Hilselberger B."/>
            <person name="Iotti M."/>
            <person name="Marcais B."/>
            <person name="Mello A."/>
            <person name="Miranda M."/>
            <person name="Pacioni G."/>
            <person name="Quesneville H."/>
            <person name="Riccioni C."/>
            <person name="Ruotolo R."/>
            <person name="Splivallo R."/>
            <person name="Stocchi V."/>
            <person name="Tisserant E."/>
            <person name="Viscomi A.R."/>
            <person name="Zambonelli A."/>
            <person name="Zampieri E."/>
            <person name="Henrissat B."/>
            <person name="Lebrun M.H."/>
            <person name="Paolocci F."/>
            <person name="Bonfante P."/>
            <person name="Ottonello S."/>
            <person name="Wincker P."/>
        </authorList>
    </citation>
    <scope>NUCLEOTIDE SEQUENCE [LARGE SCALE GENOMIC DNA]</scope>
    <source>
        <strain evidence="2 3">Mel28</strain>
    </source>
</reference>
<protein>
    <submittedName>
        <fullName evidence="2">(Perigord truffle) hypothetical protein</fullName>
    </submittedName>
</protein>
<dbReference type="InParanoid" id="D5GIZ6"/>
<dbReference type="GeneID" id="9181830"/>
<dbReference type="HOGENOM" id="CLU_1950382_0_0_1"/>